<evidence type="ECO:0000313" key="4">
    <source>
        <dbReference type="Proteomes" id="UP000828390"/>
    </source>
</evidence>
<organism evidence="2 4">
    <name type="scientific">Dreissena polymorpha</name>
    <name type="common">Zebra mussel</name>
    <name type="synonym">Mytilus polymorpha</name>
    <dbReference type="NCBI Taxonomy" id="45954"/>
    <lineage>
        <taxon>Eukaryota</taxon>
        <taxon>Metazoa</taxon>
        <taxon>Spiralia</taxon>
        <taxon>Lophotrochozoa</taxon>
        <taxon>Mollusca</taxon>
        <taxon>Bivalvia</taxon>
        <taxon>Autobranchia</taxon>
        <taxon>Heteroconchia</taxon>
        <taxon>Euheterodonta</taxon>
        <taxon>Imparidentia</taxon>
        <taxon>Neoheterodontei</taxon>
        <taxon>Myida</taxon>
        <taxon>Dreissenoidea</taxon>
        <taxon>Dreissenidae</taxon>
        <taxon>Dreissena</taxon>
    </lineage>
</organism>
<proteinExistence type="predicted"/>
<dbReference type="Proteomes" id="UP000828390">
    <property type="component" value="Unassembled WGS sequence"/>
</dbReference>
<protein>
    <recommendedName>
        <fullName evidence="1">C1q domain-containing protein</fullName>
    </recommendedName>
</protein>
<name>A0A9D4HP26_DREPO</name>
<dbReference type="PROSITE" id="PS50871">
    <property type="entry name" value="C1Q"/>
    <property type="match status" value="1"/>
</dbReference>
<dbReference type="AlphaFoldDB" id="A0A9D4HP26"/>
<reference evidence="2" key="1">
    <citation type="journal article" date="2019" name="bioRxiv">
        <title>The Genome of the Zebra Mussel, Dreissena polymorpha: A Resource for Invasive Species Research.</title>
        <authorList>
            <person name="McCartney M.A."/>
            <person name="Auch B."/>
            <person name="Kono T."/>
            <person name="Mallez S."/>
            <person name="Zhang Y."/>
            <person name="Obille A."/>
            <person name="Becker A."/>
            <person name="Abrahante J.E."/>
            <person name="Garbe J."/>
            <person name="Badalamenti J.P."/>
            <person name="Herman A."/>
            <person name="Mangelson H."/>
            <person name="Liachko I."/>
            <person name="Sullivan S."/>
            <person name="Sone E.D."/>
            <person name="Koren S."/>
            <person name="Silverstein K.A.T."/>
            <person name="Beckman K.B."/>
            <person name="Gohl D.M."/>
        </authorList>
    </citation>
    <scope>NUCLEOTIDE SEQUENCE</scope>
    <source>
        <strain evidence="2">Duluth1</strain>
        <tissue evidence="2">Whole animal</tissue>
    </source>
</reference>
<keyword evidence="4" id="KW-1185">Reference proteome</keyword>
<evidence type="ECO:0000313" key="2">
    <source>
        <dbReference type="EMBL" id="KAH3726309.1"/>
    </source>
</evidence>
<dbReference type="Gene3D" id="2.60.120.40">
    <property type="match status" value="1"/>
</dbReference>
<dbReference type="InterPro" id="IPR008983">
    <property type="entry name" value="Tumour_necrosis_fac-like_dom"/>
</dbReference>
<sequence length="64" mass="6809">MYSGGSSSFDSTSNFVITPLLEGDRVWVRVQGQWSSNFAIHCCFSTSSGYLVGQNGGSNNVIVG</sequence>
<dbReference type="EMBL" id="JAIWYP010000012">
    <property type="protein sequence ID" value="KAH3727248.1"/>
    <property type="molecule type" value="Genomic_DNA"/>
</dbReference>
<gene>
    <name evidence="2" type="ORF">DPMN_052169</name>
    <name evidence="3" type="ORF">DPMN_053178</name>
</gene>
<feature type="domain" description="C1q" evidence="1">
    <location>
        <begin position="1"/>
        <end position="58"/>
    </location>
</feature>
<evidence type="ECO:0000313" key="3">
    <source>
        <dbReference type="EMBL" id="KAH3727248.1"/>
    </source>
</evidence>
<dbReference type="EMBL" id="JAIWYP010000012">
    <property type="protein sequence ID" value="KAH3726309.1"/>
    <property type="molecule type" value="Genomic_DNA"/>
</dbReference>
<accession>A0A9D4HP26</accession>
<comment type="caution">
    <text evidence="2">The sequence shown here is derived from an EMBL/GenBank/DDBJ whole genome shotgun (WGS) entry which is preliminary data.</text>
</comment>
<evidence type="ECO:0000259" key="1">
    <source>
        <dbReference type="PROSITE" id="PS50871"/>
    </source>
</evidence>
<reference evidence="2" key="2">
    <citation type="submission" date="2020-11" db="EMBL/GenBank/DDBJ databases">
        <authorList>
            <person name="McCartney M.A."/>
            <person name="Auch B."/>
            <person name="Kono T."/>
            <person name="Mallez S."/>
            <person name="Becker A."/>
            <person name="Gohl D.M."/>
            <person name="Silverstein K.A.T."/>
            <person name="Koren S."/>
            <person name="Bechman K.B."/>
            <person name="Herman A."/>
            <person name="Abrahante J.E."/>
            <person name="Garbe J."/>
        </authorList>
    </citation>
    <scope>NUCLEOTIDE SEQUENCE</scope>
    <source>
        <strain evidence="2">Duluth1</strain>
        <tissue evidence="2">Whole animal</tissue>
    </source>
</reference>
<dbReference type="InterPro" id="IPR001073">
    <property type="entry name" value="C1q_dom"/>
</dbReference>